<dbReference type="GO" id="GO:0005737">
    <property type="term" value="C:cytoplasm"/>
    <property type="evidence" value="ECO:0007669"/>
    <property type="project" value="TreeGrafter"/>
</dbReference>
<organism evidence="1 2">
    <name type="scientific">Ceraceosorus bombacis</name>
    <dbReference type="NCBI Taxonomy" id="401625"/>
    <lineage>
        <taxon>Eukaryota</taxon>
        <taxon>Fungi</taxon>
        <taxon>Dikarya</taxon>
        <taxon>Basidiomycota</taxon>
        <taxon>Ustilaginomycotina</taxon>
        <taxon>Exobasidiomycetes</taxon>
        <taxon>Ceraceosorales</taxon>
        <taxon>Ceraceosoraceae</taxon>
        <taxon>Ceraceosorus</taxon>
    </lineage>
</organism>
<dbReference type="EMBL" id="CCYA01000267">
    <property type="protein sequence ID" value="CEH15620.1"/>
    <property type="molecule type" value="Genomic_DNA"/>
</dbReference>
<dbReference type="STRING" id="401625.A0A0P1BIW4"/>
<dbReference type="AlphaFoldDB" id="A0A0P1BIW4"/>
<accession>A0A0P1BIW4</accession>
<name>A0A0P1BIW4_9BASI</name>
<dbReference type="InterPro" id="IPR013726">
    <property type="entry name" value="Mitofissin"/>
</dbReference>
<dbReference type="PANTHER" id="PTHR28075">
    <property type="entry name" value="CHROMOSOME 16, WHOLE GENOME SHOTGUN SEQUENCE"/>
    <property type="match status" value="1"/>
</dbReference>
<proteinExistence type="predicted"/>
<dbReference type="Pfam" id="PF08520">
    <property type="entry name" value="Mitofissin"/>
    <property type="match status" value="1"/>
</dbReference>
<dbReference type="PANTHER" id="PTHR28075:SF3">
    <property type="entry name" value="DUF1748-DOMAIN-CONTAINING PROTEIN"/>
    <property type="match status" value="1"/>
</dbReference>
<evidence type="ECO:0000313" key="2">
    <source>
        <dbReference type="Proteomes" id="UP000054845"/>
    </source>
</evidence>
<reference evidence="1 2" key="1">
    <citation type="submission" date="2014-09" db="EMBL/GenBank/DDBJ databases">
        <authorList>
            <person name="Magalhaes I.L.F."/>
            <person name="Oliveira U."/>
            <person name="Santos F.R."/>
            <person name="Vidigal T.H.D.A."/>
            <person name="Brescovit A.D."/>
            <person name="Santos A.J."/>
        </authorList>
    </citation>
    <scope>NUCLEOTIDE SEQUENCE [LARGE SCALE GENOMIC DNA]</scope>
</reference>
<evidence type="ECO:0000313" key="1">
    <source>
        <dbReference type="EMBL" id="CEH15620.1"/>
    </source>
</evidence>
<dbReference type="OrthoDB" id="16824at2759"/>
<protein>
    <recommendedName>
        <fullName evidence="3">DUF1748-domain-containing protein</fullName>
    </recommendedName>
</protein>
<dbReference type="Proteomes" id="UP000054845">
    <property type="component" value="Unassembled WGS sequence"/>
</dbReference>
<evidence type="ECO:0008006" key="3">
    <source>
        <dbReference type="Google" id="ProtNLM"/>
    </source>
</evidence>
<keyword evidence="2" id="KW-1185">Reference proteome</keyword>
<sequence>MVLGRVAHYAVDAALLATALAGVKRQSGWTPDVARIPNETARSITTWYLGSGEFLFDSTVGFAHASSFFVKTDPTADAATSIAKQALKAAKKEGEQRGWFN</sequence>